<keyword evidence="3" id="KW-1185">Reference proteome</keyword>
<reference evidence="2" key="1">
    <citation type="submission" date="2023-06" db="EMBL/GenBank/DDBJ databases">
        <title>Genome-scale phylogeny and comparative genomics of the fungal order Sordariales.</title>
        <authorList>
            <consortium name="Lawrence Berkeley National Laboratory"/>
            <person name="Hensen N."/>
            <person name="Bonometti L."/>
            <person name="Westerberg I."/>
            <person name="Brannstrom I.O."/>
            <person name="Guillou S."/>
            <person name="Cros-Aarteil S."/>
            <person name="Calhoun S."/>
            <person name="Haridas S."/>
            <person name="Kuo A."/>
            <person name="Mondo S."/>
            <person name="Pangilinan J."/>
            <person name="Riley R."/>
            <person name="LaButti K."/>
            <person name="Andreopoulos B."/>
            <person name="Lipzen A."/>
            <person name="Chen C."/>
            <person name="Yanf M."/>
            <person name="Daum C."/>
            <person name="Ng V."/>
            <person name="Clum A."/>
            <person name="Steindorff A."/>
            <person name="Ohm R."/>
            <person name="Martin F."/>
            <person name="Silar P."/>
            <person name="Natvig D."/>
            <person name="Lalanne C."/>
            <person name="Gautier V."/>
            <person name="Ament-velasquez S.L."/>
            <person name="Kruys A."/>
            <person name="Hutchinson M.I."/>
            <person name="Powell A.J."/>
            <person name="Barry K."/>
            <person name="Miller A.N."/>
            <person name="Grigoriev I.V."/>
            <person name="Debuchy R."/>
            <person name="Gladieux P."/>
            <person name="Thoren M.H."/>
            <person name="Johannesson H."/>
        </authorList>
    </citation>
    <scope>NUCLEOTIDE SEQUENCE</scope>
    <source>
        <strain evidence="2">SMH2392-1A</strain>
    </source>
</reference>
<dbReference type="RefSeq" id="XP_060299191.1">
    <property type="nucleotide sequence ID" value="XM_060445241.1"/>
</dbReference>
<gene>
    <name evidence="2" type="ORF">B0T26DRAFT_750553</name>
</gene>
<dbReference type="Proteomes" id="UP001172101">
    <property type="component" value="Unassembled WGS sequence"/>
</dbReference>
<evidence type="ECO:0000313" key="3">
    <source>
        <dbReference type="Proteomes" id="UP001172101"/>
    </source>
</evidence>
<evidence type="ECO:0000313" key="2">
    <source>
        <dbReference type="EMBL" id="KAK0723267.1"/>
    </source>
</evidence>
<dbReference type="GeneID" id="85328511"/>
<comment type="caution">
    <text evidence="2">The sequence shown here is derived from an EMBL/GenBank/DDBJ whole genome shotgun (WGS) entry which is preliminary data.</text>
</comment>
<accession>A0AA40AWH8</accession>
<evidence type="ECO:0008006" key="4">
    <source>
        <dbReference type="Google" id="ProtNLM"/>
    </source>
</evidence>
<feature type="compositionally biased region" description="Acidic residues" evidence="1">
    <location>
        <begin position="239"/>
        <end position="257"/>
    </location>
</feature>
<evidence type="ECO:0000256" key="1">
    <source>
        <dbReference type="SAM" id="MobiDB-lite"/>
    </source>
</evidence>
<proteinExistence type="predicted"/>
<organism evidence="2 3">
    <name type="scientific">Lasiosphaeria miniovina</name>
    <dbReference type="NCBI Taxonomy" id="1954250"/>
    <lineage>
        <taxon>Eukaryota</taxon>
        <taxon>Fungi</taxon>
        <taxon>Dikarya</taxon>
        <taxon>Ascomycota</taxon>
        <taxon>Pezizomycotina</taxon>
        <taxon>Sordariomycetes</taxon>
        <taxon>Sordariomycetidae</taxon>
        <taxon>Sordariales</taxon>
        <taxon>Lasiosphaeriaceae</taxon>
        <taxon>Lasiosphaeria</taxon>
    </lineage>
</organism>
<protein>
    <recommendedName>
        <fullName evidence="4">Fungal N-terminal domain-containing protein</fullName>
    </recommendedName>
</protein>
<sequence length="355" mass="40511">MDPLTVLALVTKCIFGLEKIYQYSSEVQRAELNVLELTAECRTLEVAISKTRDLYAGNGPASSNSLEGVDLALANCEQQFRVLLDKLQPVLTLVEKPKPSKFSIRLRISATWKRNEIDFLRQSIRGQAGMVNFLLTALSYDSINKMREILESKEFQQLLKRSNNETESLSIAYDQESSLFRVRPTDHNAQAESIIDYKEFSFEPELLTGKAYRNMYARWKRSLFINDRDQAEAGVGSSEGEDGLDDTDQVESYEEALPEVPSDVVQAKDVTNVMKKFQAWCSQKIDTWEISGSYNFDSPAVLEAKEKRAEVMYSEIRTDVEAWRKDAGMNEEELRAVSCVTQMLAFIQERNTWPQ</sequence>
<feature type="region of interest" description="Disordered" evidence="1">
    <location>
        <begin position="232"/>
        <end position="259"/>
    </location>
</feature>
<name>A0AA40AWH8_9PEZI</name>
<dbReference type="AlphaFoldDB" id="A0AA40AWH8"/>
<dbReference type="EMBL" id="JAUIRO010000003">
    <property type="protein sequence ID" value="KAK0723267.1"/>
    <property type="molecule type" value="Genomic_DNA"/>
</dbReference>